<name>A0A8H3TP77_9TREE</name>
<dbReference type="OrthoDB" id="2130750at2759"/>
<dbReference type="InterPro" id="IPR000210">
    <property type="entry name" value="BTB/POZ_dom"/>
</dbReference>
<sequence>MQQTLPPIALHQAREQSKAIWASDLQGLYEHTRERFADVKWIPASCFAEFEHDTEVLKDSNGAMDVKDMDAMLLSKSADAITPSLSGDSIFAHKAIIYVRASRAFKDRFFTITAGSSPSNAASILSPSSAADSASVAGDRRRSSSRLSVIEIHPASRVSNSPSTLSGRRGQTDVDGEGRTLLSDQNTPELLKQALEWLYTGHGVSFDFGSKASSSSVNVAEPDGSFDPNLLNDGIPAEIGLIRAKAADGTDAMERKQLILQRNKLSQDLTYMWRSRLYVDVKIRIDILTDAVPQAKARAHSAFRSNAAAISKVTSVSSMRSSRPGQSSLATDDREFDLEGVQEEDGRIFSAHRFILCSRSPYLHQVLLNSGAFQTHPAASQHGSTPAPLDIPEIVLPSPPFTPLAMYFILGYLYSGTLAFAHRTLDLITAFSVMKCAMFLEIDPLVAEVEAFIREDICHGVCYPRIVLGKEMGGCNCKKCVKRIPKVLRFAVAPDVQAARLKEDAMQYLLQGGWSDCWNKDLANLDESIQDELIVGICNQISVSKVVTTYRKITMAQNQANSEKAESMDILQDMLETIRASVRQRLVENFQGVVREPDFLGLIKDEIMDRSMRDLIMQELEEAVRKAEFCQHAPRIYEACL</sequence>
<comment type="caution">
    <text evidence="3">The sequence shown here is derived from an EMBL/GenBank/DDBJ whole genome shotgun (WGS) entry which is preliminary data.</text>
</comment>
<proteinExistence type="predicted"/>
<dbReference type="Gene3D" id="3.30.710.10">
    <property type="entry name" value="Potassium Channel Kv1.1, Chain A"/>
    <property type="match status" value="1"/>
</dbReference>
<accession>A0A8H3TP77</accession>
<dbReference type="PANTHER" id="PTHR22427:SF7">
    <property type="entry name" value="GH15728P"/>
    <property type="match status" value="1"/>
</dbReference>
<evidence type="ECO:0000259" key="2">
    <source>
        <dbReference type="PROSITE" id="PS50097"/>
    </source>
</evidence>
<evidence type="ECO:0000313" key="3">
    <source>
        <dbReference type="EMBL" id="GHJ84811.1"/>
    </source>
</evidence>
<dbReference type="PROSITE" id="PS50097">
    <property type="entry name" value="BTB"/>
    <property type="match status" value="1"/>
</dbReference>
<feature type="region of interest" description="Disordered" evidence="1">
    <location>
        <begin position="149"/>
        <end position="185"/>
    </location>
</feature>
<feature type="compositionally biased region" description="Polar residues" evidence="1">
    <location>
        <begin position="157"/>
        <end position="166"/>
    </location>
</feature>
<dbReference type="InterPro" id="IPR011333">
    <property type="entry name" value="SKP1/BTB/POZ_sf"/>
</dbReference>
<dbReference type="SMART" id="SM00225">
    <property type="entry name" value="BTB"/>
    <property type="match status" value="1"/>
</dbReference>
<dbReference type="CDD" id="cd18186">
    <property type="entry name" value="BTB_POZ_ZBTB_KLHL-like"/>
    <property type="match status" value="1"/>
</dbReference>
<dbReference type="Proteomes" id="UP000620104">
    <property type="component" value="Unassembled WGS sequence"/>
</dbReference>
<dbReference type="SUPFAM" id="SSF54695">
    <property type="entry name" value="POZ domain"/>
    <property type="match status" value="1"/>
</dbReference>
<dbReference type="Pfam" id="PF00651">
    <property type="entry name" value="BTB"/>
    <property type="match status" value="1"/>
</dbReference>
<gene>
    <name evidence="3" type="ORF">NliqN6_1213</name>
</gene>
<dbReference type="PANTHER" id="PTHR22427">
    <property type="entry name" value="GH15728P"/>
    <property type="match status" value="1"/>
</dbReference>
<feature type="domain" description="BTB" evidence="2">
    <location>
        <begin position="332"/>
        <end position="422"/>
    </location>
</feature>
<reference evidence="3" key="1">
    <citation type="submission" date="2020-07" db="EMBL/GenBank/DDBJ databases">
        <title>Draft Genome Sequence of a Deep-Sea Yeast, Naganishia (Cryptococcus) liquefaciens strain N6.</title>
        <authorList>
            <person name="Han Y.W."/>
            <person name="Kajitani R."/>
            <person name="Morimoto H."/>
            <person name="Parhat M."/>
            <person name="Tsubouchi H."/>
            <person name="Bakenova O."/>
            <person name="Ogata M."/>
            <person name="Argunhan B."/>
            <person name="Aoki R."/>
            <person name="Kajiwara S."/>
            <person name="Itoh T."/>
            <person name="Iwasaki H."/>
        </authorList>
    </citation>
    <scope>NUCLEOTIDE SEQUENCE</scope>
    <source>
        <strain evidence="3">N6</strain>
    </source>
</reference>
<dbReference type="EMBL" id="BLZA01000009">
    <property type="protein sequence ID" value="GHJ84811.1"/>
    <property type="molecule type" value="Genomic_DNA"/>
</dbReference>
<protein>
    <recommendedName>
        <fullName evidence="2">BTB domain-containing protein</fullName>
    </recommendedName>
</protein>
<organism evidence="3 4">
    <name type="scientific">Naganishia liquefaciens</name>
    <dbReference type="NCBI Taxonomy" id="104408"/>
    <lineage>
        <taxon>Eukaryota</taxon>
        <taxon>Fungi</taxon>
        <taxon>Dikarya</taxon>
        <taxon>Basidiomycota</taxon>
        <taxon>Agaricomycotina</taxon>
        <taxon>Tremellomycetes</taxon>
        <taxon>Filobasidiales</taxon>
        <taxon>Filobasidiaceae</taxon>
        <taxon>Naganishia</taxon>
    </lineage>
</organism>
<dbReference type="AlphaFoldDB" id="A0A8H3TP77"/>
<evidence type="ECO:0000256" key="1">
    <source>
        <dbReference type="SAM" id="MobiDB-lite"/>
    </source>
</evidence>
<keyword evidence="4" id="KW-1185">Reference proteome</keyword>
<evidence type="ECO:0000313" key="4">
    <source>
        <dbReference type="Proteomes" id="UP000620104"/>
    </source>
</evidence>